<reference evidence="3 4" key="1">
    <citation type="submission" date="2016-10" db="EMBL/GenBank/DDBJ databases">
        <authorList>
            <person name="de Groot N.N."/>
        </authorList>
    </citation>
    <scope>NUCLEOTIDE SEQUENCE [LARGE SCALE GENOMIC DNA]</scope>
    <source>
        <strain evidence="3 4">Nm146</strain>
    </source>
</reference>
<gene>
    <name evidence="2" type="ORF">NMYAN_10015</name>
    <name evidence="3" type="ORF">SAMN05421880_1216</name>
</gene>
<evidence type="ECO:0000313" key="2">
    <source>
        <dbReference type="EMBL" id="CAE6482906.1"/>
    </source>
</evidence>
<reference evidence="2" key="2">
    <citation type="submission" date="2021-02" db="EMBL/GenBank/DDBJ databases">
        <authorList>
            <person name="Han P."/>
        </authorList>
    </citation>
    <scope>NUCLEOTIDE SEQUENCE</scope>
    <source>
        <strain evidence="2">Nitrosomonas nitrosa 18-3D</strain>
    </source>
</reference>
<sequence length="120" mass="13648">MKIGINFLALIVLSLLISVTQAELVEPHPMDMTQALENAKTAADHEALAKHYEEVAKRMQLKAQEHEKLLEKYETNAHLYGRLGERLQAHCKMLIRSYEDAAKANMEMAESHRSMAAEMK</sequence>
<dbReference type="RefSeq" id="WP_204799120.1">
    <property type="nucleotide sequence ID" value="NZ_CAJNAP010000001.1"/>
</dbReference>
<proteinExistence type="predicted"/>
<dbReference type="EMBL" id="FOUF01000021">
    <property type="protein sequence ID" value="SFM56113.1"/>
    <property type="molecule type" value="Genomic_DNA"/>
</dbReference>
<keyword evidence="1" id="KW-0175">Coiled coil</keyword>
<accession>A0A1I4RVS7</accession>
<organism evidence="3 4">
    <name type="scientific">Nitrosomonas nitrosa</name>
    <dbReference type="NCBI Taxonomy" id="52442"/>
    <lineage>
        <taxon>Bacteria</taxon>
        <taxon>Pseudomonadati</taxon>
        <taxon>Pseudomonadota</taxon>
        <taxon>Betaproteobacteria</taxon>
        <taxon>Nitrosomonadales</taxon>
        <taxon>Nitrosomonadaceae</taxon>
        <taxon>Nitrosomonas</taxon>
    </lineage>
</organism>
<dbReference type="Proteomes" id="UP000601736">
    <property type="component" value="Unassembled WGS sequence"/>
</dbReference>
<evidence type="ECO:0000313" key="4">
    <source>
        <dbReference type="Proteomes" id="UP000199561"/>
    </source>
</evidence>
<feature type="coiled-coil region" evidence="1">
    <location>
        <begin position="49"/>
        <end position="76"/>
    </location>
</feature>
<evidence type="ECO:0000313" key="3">
    <source>
        <dbReference type="EMBL" id="SFM56113.1"/>
    </source>
</evidence>
<name>A0A1I4RVS7_9PROT</name>
<dbReference type="EMBL" id="CAJNAP010000001">
    <property type="protein sequence ID" value="CAE6482906.1"/>
    <property type="molecule type" value="Genomic_DNA"/>
</dbReference>
<dbReference type="Proteomes" id="UP000199561">
    <property type="component" value="Unassembled WGS sequence"/>
</dbReference>
<keyword evidence="4" id="KW-1185">Reference proteome</keyword>
<evidence type="ECO:0000256" key="1">
    <source>
        <dbReference type="SAM" id="Coils"/>
    </source>
</evidence>
<protein>
    <submittedName>
        <fullName evidence="3">Uncharacterized protein</fullName>
    </submittedName>
</protein>
<dbReference type="AlphaFoldDB" id="A0A1I4RVS7"/>